<evidence type="ECO:0000313" key="1">
    <source>
        <dbReference type="EMBL" id="WPJ93962.1"/>
    </source>
</evidence>
<dbReference type="PANTHER" id="PTHR35276:SF1">
    <property type="entry name" value="TRNA (MNM(5)S(2)U34)-METHYLTRANSFERASE, CHLOROPLASTIC"/>
    <property type="match status" value="1"/>
</dbReference>
<dbReference type="Proteomes" id="UP001324993">
    <property type="component" value="Chromosome"/>
</dbReference>
<name>A0ABZ0RDE2_9BACT</name>
<evidence type="ECO:0000313" key="2">
    <source>
        <dbReference type="Proteomes" id="UP001324993"/>
    </source>
</evidence>
<dbReference type="EMBL" id="CP138858">
    <property type="protein sequence ID" value="WPJ93962.1"/>
    <property type="molecule type" value="Genomic_DNA"/>
</dbReference>
<dbReference type="GO" id="GO:0032259">
    <property type="term" value="P:methylation"/>
    <property type="evidence" value="ECO:0007669"/>
    <property type="project" value="UniProtKB-KW"/>
</dbReference>
<gene>
    <name evidence="1" type="ORF">SH580_10985</name>
</gene>
<dbReference type="CDD" id="cd02440">
    <property type="entry name" value="AdoMet_MTases"/>
    <property type="match status" value="1"/>
</dbReference>
<dbReference type="Pfam" id="PF06962">
    <property type="entry name" value="rRNA_methylase"/>
    <property type="match status" value="1"/>
</dbReference>
<dbReference type="Gene3D" id="3.40.50.150">
    <property type="entry name" value="Vaccinia Virus protein VP39"/>
    <property type="match status" value="1"/>
</dbReference>
<dbReference type="InterPro" id="IPR029063">
    <property type="entry name" value="SAM-dependent_MTases_sf"/>
</dbReference>
<keyword evidence="1" id="KW-0808">Transferase</keyword>
<dbReference type="PANTHER" id="PTHR35276">
    <property type="entry name" value="S-ADENOSYL-L-METHIONINE-DEPENDENT METHYLTRANSFERASES SUPERFAMILY PROTEIN"/>
    <property type="match status" value="1"/>
</dbReference>
<reference evidence="1 2" key="1">
    <citation type="submission" date="2023-11" db="EMBL/GenBank/DDBJ databases">
        <title>Coraliomargarita sp. nov., isolated from marine algae.</title>
        <authorList>
            <person name="Lee J.K."/>
            <person name="Baek J.H."/>
            <person name="Kim J.M."/>
            <person name="Choi D.G."/>
            <person name="Jeon C.O."/>
        </authorList>
    </citation>
    <scope>NUCLEOTIDE SEQUENCE [LARGE SCALE GENOMIC DNA]</scope>
    <source>
        <strain evidence="1 2">J2-16</strain>
    </source>
</reference>
<sequence length="191" mass="20846">MQLTQKVHQRLTAHLKAGDLAIDATAGNGYDTLYLAQTVSENGHVIAIDIQEAALQSTQAKLTHAKLNDRVELHCTDHATYLQELCNSHTAKVSSILFNLGYLPGSDKSVQTLPSSTEKALQASLQLLQPNGLLCVTAYRGHPGGIEESQVVENWMRAQKKLGHSIECHTPPSPNSPPILWLLSKSEQPHD</sequence>
<keyword evidence="1" id="KW-0489">Methyltransferase</keyword>
<proteinExistence type="predicted"/>
<keyword evidence="2" id="KW-1185">Reference proteome</keyword>
<dbReference type="GO" id="GO:0008168">
    <property type="term" value="F:methyltransferase activity"/>
    <property type="evidence" value="ECO:0007669"/>
    <property type="project" value="UniProtKB-KW"/>
</dbReference>
<dbReference type="InterPro" id="IPR010719">
    <property type="entry name" value="MnmM_MeTrfase"/>
</dbReference>
<protein>
    <submittedName>
        <fullName evidence="1">Class I SAM-dependent methyltransferase</fullName>
    </submittedName>
</protein>
<dbReference type="SUPFAM" id="SSF53335">
    <property type="entry name" value="S-adenosyl-L-methionine-dependent methyltransferases"/>
    <property type="match status" value="1"/>
</dbReference>
<dbReference type="RefSeq" id="WP_319830928.1">
    <property type="nucleotide sequence ID" value="NZ_CP138858.1"/>
</dbReference>
<accession>A0ABZ0RDE2</accession>
<organism evidence="1 2">
    <name type="scientific">Coraliomargarita algicola</name>
    <dbReference type="NCBI Taxonomy" id="3092156"/>
    <lineage>
        <taxon>Bacteria</taxon>
        <taxon>Pseudomonadati</taxon>
        <taxon>Verrucomicrobiota</taxon>
        <taxon>Opitutia</taxon>
        <taxon>Puniceicoccales</taxon>
        <taxon>Coraliomargaritaceae</taxon>
        <taxon>Coraliomargarita</taxon>
    </lineage>
</organism>